<feature type="domain" description="PNPLA" evidence="4">
    <location>
        <begin position="59"/>
        <end position="170"/>
    </location>
</feature>
<dbReference type="Pfam" id="PF01734">
    <property type="entry name" value="Patatin"/>
    <property type="match status" value="1"/>
</dbReference>
<dbReference type="Gene3D" id="3.40.1090.10">
    <property type="entry name" value="Cytosolic phospholipase A2 catalytic domain"/>
    <property type="match status" value="2"/>
</dbReference>
<evidence type="ECO:0000256" key="3">
    <source>
        <dbReference type="SAM" id="Phobius"/>
    </source>
</evidence>
<dbReference type="PANTHER" id="PTHR10728">
    <property type="entry name" value="CYTOSOLIC PHOSPHOLIPASE A2"/>
    <property type="match status" value="1"/>
</dbReference>
<dbReference type="GO" id="GO:0004623">
    <property type="term" value="F:phospholipase A2 activity"/>
    <property type="evidence" value="ECO:0007669"/>
    <property type="project" value="TreeGrafter"/>
</dbReference>
<sequence length="1247" mass="133994">MDREQASTPMERAAGHMDGTLGQGAGLQDRAALAGEEARLVERRRARAGIDPGAPRIGLALSGGGIRSATFCLGLLRGLAQNGLLKRFDYLSTVSGGGYVGAAFTRVVQKIGVVEAENAFARSDSVLLEWLRRNGRYLTPRGARDVGAAVATYLRSALAVHAEMAVLAVLLGVLVVLPHALHNDLDLVLSAQWQPWASAWFVLAAAAWMLLASSTLVPYWTLRDLPREANEPGTPLLAILPPRAADVVVLALLLAGLWLLPGRDLAWLQPPWAAPSAAFFLCLFAAGTLARHAGLYLRLSGRSDERPNTRLAQQRNRLTEALRRANALALGLAGLGVVDVLTWQVAKLLEQGDRWLEGGLTLGSLLVLLRALSEPLQRMARSSDGPHARWTPKLLNLLGLLVGALVVCAWVLLVQWVVFIAPLRGEDGVLAYLPFWARAAVLGALALAWVLLTQRNRDWVNSSSLHGFYRARLVRAYLALGNVQRFGPRLDGERESPDAWSVTTVVPGDDTDLSSHRPEENGGPLHLVGVCLNQTREAASGMYNADRKGLAATISARGMELGRDRFLPLAQMRDPGTLGRWIAISGAAASPGAGSYTSRGWAVLLFMVGARLGFWLRPRQEGAAQEEPARDGLLRRAGRWLGTTKFGLLASEALASFAGPCQDWWYLSDGGHFENTGVHALLQRQLDFIVLADCGADPRYEYDDLENLVRKARIDFDCDIEFCTPEDAAAMGAVASEHLAVLAPEDLAKNYTARGVLLARICYNRSNPARRRLGTLLVVKPALHVSLDADVLAYARRHPLFPQQPTSDQFFDEAQWESYHRLGEDMGRALRAEWLEKVHGWNMPAPRPGNVLEPLRRPPKPEPQKAPVPFWRPETRAAAIGATVGVGVLGTLLLPVAQALQQWQQERSAREQAVEAVLDRVDAIREASPDKPPGADERGAVRLLADAVRYGGVSARVRRHAASRLAGLAALCQVPADPAGNSCDPARHWVCDDVCGTHPDQDDPYWMPAPQQEPCRNPLLARLPACNRQRPADAGTMAMPEPAVAAGGSTASTYPEAAADLEAPGIDGPTALQSGPGGGRGPASVPAPLPVEAPAPAPPASARVPALAACGTEASPMTLYVQVHDEASRAWIAGLVKGDSDIAPALGNTVRVPGIENVVATAQRHGRNPPAPWPRPTLLVHRRGNEGDRECARGIAAALAAREPGLEVQVRELAASIRSNRRVIELWLPPCAADAGTPGPARCEAVP</sequence>
<name>A0A562CZL3_9GAMM</name>
<keyword evidence="3" id="KW-0812">Transmembrane</keyword>
<dbReference type="AlphaFoldDB" id="A0A562CZL3"/>
<dbReference type="SUPFAM" id="SSF52151">
    <property type="entry name" value="FabD/lysophospholipase-like"/>
    <property type="match status" value="2"/>
</dbReference>
<dbReference type="GO" id="GO:0046475">
    <property type="term" value="P:glycerophospholipid catabolic process"/>
    <property type="evidence" value="ECO:0007669"/>
    <property type="project" value="TreeGrafter"/>
</dbReference>
<evidence type="ECO:0000256" key="2">
    <source>
        <dbReference type="SAM" id="MobiDB-lite"/>
    </source>
</evidence>
<evidence type="ECO:0000313" key="5">
    <source>
        <dbReference type="EMBL" id="TWH02748.1"/>
    </source>
</evidence>
<dbReference type="EMBL" id="VLJS01000124">
    <property type="protein sequence ID" value="TWH02748.1"/>
    <property type="molecule type" value="Genomic_DNA"/>
</dbReference>
<dbReference type="InterPro" id="IPR002641">
    <property type="entry name" value="PNPLA_dom"/>
</dbReference>
<reference evidence="5 6" key="1">
    <citation type="submission" date="2019-07" db="EMBL/GenBank/DDBJ databases">
        <title>Genome sequencing of lignin-degrading bacterial isolates.</title>
        <authorList>
            <person name="Gladden J."/>
        </authorList>
    </citation>
    <scope>NUCLEOTIDE SEQUENCE [LARGE SCALE GENOMIC DNA]</scope>
    <source>
        <strain evidence="5 6">J19</strain>
    </source>
</reference>
<organism evidence="5 6">
    <name type="scientific">Pseudoxanthomonas taiwanensis J19</name>
    <dbReference type="NCBI Taxonomy" id="935569"/>
    <lineage>
        <taxon>Bacteria</taxon>
        <taxon>Pseudomonadati</taxon>
        <taxon>Pseudomonadota</taxon>
        <taxon>Gammaproteobacteria</taxon>
        <taxon>Lysobacterales</taxon>
        <taxon>Lysobacteraceae</taxon>
        <taxon>Pseudoxanthomonas</taxon>
    </lineage>
</organism>
<accession>A0A562CZL3</accession>
<feature type="region of interest" description="Disordered" evidence="2">
    <location>
        <begin position="1"/>
        <end position="23"/>
    </location>
</feature>
<comment type="caution">
    <text evidence="5">The sequence shown here is derived from an EMBL/GenBank/DDBJ whole genome shotgun (WGS) entry which is preliminary data.</text>
</comment>
<feature type="transmembrane region" description="Helical" evidence="3">
    <location>
        <begin position="272"/>
        <end position="290"/>
    </location>
</feature>
<feature type="region of interest" description="Disordered" evidence="2">
    <location>
        <begin position="1061"/>
        <end position="1088"/>
    </location>
</feature>
<dbReference type="InterPro" id="IPR016035">
    <property type="entry name" value="Acyl_Trfase/lysoPLipase"/>
</dbReference>
<protein>
    <submittedName>
        <fullName evidence="5">Patatin-like phospholipase</fullName>
    </submittedName>
</protein>
<feature type="transmembrane region" description="Helical" evidence="3">
    <location>
        <begin position="243"/>
        <end position="260"/>
    </location>
</feature>
<keyword evidence="3" id="KW-0472">Membrane</keyword>
<proteinExistence type="predicted"/>
<feature type="transmembrane region" description="Helical" evidence="3">
    <location>
        <begin position="164"/>
        <end position="181"/>
    </location>
</feature>
<evidence type="ECO:0000256" key="1">
    <source>
        <dbReference type="ARBA" id="ARBA00023098"/>
    </source>
</evidence>
<feature type="transmembrane region" description="Helical" evidence="3">
    <location>
        <begin position="394"/>
        <end position="418"/>
    </location>
</feature>
<keyword evidence="1" id="KW-0443">Lipid metabolism</keyword>
<evidence type="ECO:0000259" key="4">
    <source>
        <dbReference type="Pfam" id="PF01734"/>
    </source>
</evidence>
<feature type="transmembrane region" description="Helical" evidence="3">
    <location>
        <begin position="430"/>
        <end position="452"/>
    </location>
</feature>
<dbReference type="Proteomes" id="UP000321583">
    <property type="component" value="Unassembled WGS sequence"/>
</dbReference>
<keyword evidence="3" id="KW-1133">Transmembrane helix</keyword>
<evidence type="ECO:0000313" key="6">
    <source>
        <dbReference type="Proteomes" id="UP000321583"/>
    </source>
</evidence>
<gene>
    <name evidence="5" type="ORF">L613_000900000290</name>
</gene>
<dbReference type="PANTHER" id="PTHR10728:SF40">
    <property type="entry name" value="PATATIN FAMILY PROTEIN"/>
    <property type="match status" value="1"/>
</dbReference>
<feature type="transmembrane region" description="Helical" evidence="3">
    <location>
        <begin position="201"/>
        <end position="222"/>
    </location>
</feature>
<keyword evidence="6" id="KW-1185">Reference proteome</keyword>
<dbReference type="GO" id="GO:0005829">
    <property type="term" value="C:cytosol"/>
    <property type="evidence" value="ECO:0007669"/>
    <property type="project" value="TreeGrafter"/>
</dbReference>